<evidence type="ECO:0000313" key="2">
    <source>
        <dbReference type="Proteomes" id="UP001159363"/>
    </source>
</evidence>
<dbReference type="PANTHER" id="PTHR46704">
    <property type="entry name" value="CXC DOMAIN-CONTAINING PROTEIN-RELATED"/>
    <property type="match status" value="1"/>
</dbReference>
<protein>
    <submittedName>
        <fullName evidence="1">Uncharacterized protein</fullName>
    </submittedName>
</protein>
<proteinExistence type="predicted"/>
<dbReference type="PANTHER" id="PTHR46704:SF1">
    <property type="entry name" value="TELOMERE LENGTH REGULATION PROTEIN TEL2 HOMOLOG"/>
    <property type="match status" value="1"/>
</dbReference>
<reference evidence="1 2" key="1">
    <citation type="submission" date="2023-02" db="EMBL/GenBank/DDBJ databases">
        <title>LHISI_Scaffold_Assembly.</title>
        <authorList>
            <person name="Stuart O.P."/>
            <person name="Cleave R."/>
            <person name="Magrath M.J.L."/>
            <person name="Mikheyev A.S."/>
        </authorList>
    </citation>
    <scope>NUCLEOTIDE SEQUENCE [LARGE SCALE GENOMIC DNA]</scope>
    <source>
        <strain evidence="1">Daus_M_001</strain>
        <tissue evidence="1">Leg muscle</tissue>
    </source>
</reference>
<gene>
    <name evidence="1" type="ORF">PR048_021535</name>
</gene>
<evidence type="ECO:0000313" key="1">
    <source>
        <dbReference type="EMBL" id="KAJ8877083.1"/>
    </source>
</evidence>
<name>A0ABQ9GYI3_9NEOP</name>
<comment type="caution">
    <text evidence="1">The sequence shown here is derived from an EMBL/GenBank/DDBJ whole genome shotgun (WGS) entry which is preliminary data.</text>
</comment>
<accession>A0ABQ9GYI3</accession>
<keyword evidence="2" id="KW-1185">Reference proteome</keyword>
<dbReference type="EMBL" id="JARBHB010000008">
    <property type="protein sequence ID" value="KAJ8877083.1"/>
    <property type="molecule type" value="Genomic_DNA"/>
</dbReference>
<sequence length="311" mass="34903">MLLLAHLDGEMRGARSSMLGLILHGKWYLNKKNTEEEENIHIVEAAADIIRRDIRSLVFNTKVYPAMESLDSGQLPETLKTFLKRVIQGEVVEIKNTAIREAIMSACHPHSYLFPTLLGIGLYIHRHHASRQLVDILSSFSFSASYKEVQRYEFSALEHDRANTRGGKKGYIQYAFDNADFNIRTLRGHGTFYSMGGVRFIIPAQNQESMTVNRLLHLPSADIITARGKHELYCTYDHPLYAKASEIIAAGPPGELDSVTLWLGGFHLLVSFMGSIGFIMSGSGIEELWMQVYTKSSVTHMLLGHAFSRAA</sequence>
<dbReference type="Proteomes" id="UP001159363">
    <property type="component" value="Chromosome 7"/>
</dbReference>
<organism evidence="1 2">
    <name type="scientific">Dryococelus australis</name>
    <dbReference type="NCBI Taxonomy" id="614101"/>
    <lineage>
        <taxon>Eukaryota</taxon>
        <taxon>Metazoa</taxon>
        <taxon>Ecdysozoa</taxon>
        <taxon>Arthropoda</taxon>
        <taxon>Hexapoda</taxon>
        <taxon>Insecta</taxon>
        <taxon>Pterygota</taxon>
        <taxon>Neoptera</taxon>
        <taxon>Polyneoptera</taxon>
        <taxon>Phasmatodea</taxon>
        <taxon>Verophasmatodea</taxon>
        <taxon>Anareolatae</taxon>
        <taxon>Phasmatidae</taxon>
        <taxon>Eurycanthinae</taxon>
        <taxon>Dryococelus</taxon>
    </lineage>
</organism>